<feature type="non-terminal residue" evidence="2">
    <location>
        <position position="97"/>
    </location>
</feature>
<evidence type="ECO:0000259" key="1">
    <source>
        <dbReference type="Pfam" id="PF04851"/>
    </source>
</evidence>
<gene>
    <name evidence="2" type="ORF">LCGC14_2768410</name>
</gene>
<dbReference type="Gene3D" id="3.40.50.300">
    <property type="entry name" value="P-loop containing nucleotide triphosphate hydrolases"/>
    <property type="match status" value="1"/>
</dbReference>
<dbReference type="Pfam" id="PF04851">
    <property type="entry name" value="ResIII"/>
    <property type="match status" value="1"/>
</dbReference>
<reference evidence="2" key="1">
    <citation type="journal article" date="2015" name="Nature">
        <title>Complex archaea that bridge the gap between prokaryotes and eukaryotes.</title>
        <authorList>
            <person name="Spang A."/>
            <person name="Saw J.H."/>
            <person name="Jorgensen S.L."/>
            <person name="Zaremba-Niedzwiedzka K."/>
            <person name="Martijn J."/>
            <person name="Lind A.E."/>
            <person name="van Eijk R."/>
            <person name="Schleper C."/>
            <person name="Guy L."/>
            <person name="Ettema T.J."/>
        </authorList>
    </citation>
    <scope>NUCLEOTIDE SEQUENCE</scope>
</reference>
<evidence type="ECO:0000313" key="2">
    <source>
        <dbReference type="EMBL" id="KKK85919.1"/>
    </source>
</evidence>
<dbReference type="EMBL" id="LAZR01051085">
    <property type="protein sequence ID" value="KKK85919.1"/>
    <property type="molecule type" value="Genomic_DNA"/>
</dbReference>
<dbReference type="GO" id="GO:0003677">
    <property type="term" value="F:DNA binding"/>
    <property type="evidence" value="ECO:0007669"/>
    <property type="project" value="InterPro"/>
</dbReference>
<organism evidence="2">
    <name type="scientific">marine sediment metagenome</name>
    <dbReference type="NCBI Taxonomy" id="412755"/>
    <lineage>
        <taxon>unclassified sequences</taxon>
        <taxon>metagenomes</taxon>
        <taxon>ecological metagenomes</taxon>
    </lineage>
</organism>
<dbReference type="AlphaFoldDB" id="A0A0F9B5N6"/>
<dbReference type="GO" id="GO:0016787">
    <property type="term" value="F:hydrolase activity"/>
    <property type="evidence" value="ECO:0007669"/>
    <property type="project" value="InterPro"/>
</dbReference>
<comment type="caution">
    <text evidence="2">The sequence shown here is derived from an EMBL/GenBank/DDBJ whole genome shotgun (WGS) entry which is preliminary data.</text>
</comment>
<protein>
    <recommendedName>
        <fullName evidence="1">Helicase/UvrB N-terminal domain-containing protein</fullName>
    </recommendedName>
</protein>
<dbReference type="GO" id="GO:0005524">
    <property type="term" value="F:ATP binding"/>
    <property type="evidence" value="ECO:0007669"/>
    <property type="project" value="InterPro"/>
</dbReference>
<dbReference type="InterPro" id="IPR027417">
    <property type="entry name" value="P-loop_NTPase"/>
</dbReference>
<dbReference type="InterPro" id="IPR006935">
    <property type="entry name" value="Helicase/UvrB_N"/>
</dbReference>
<name>A0A0F9B5N6_9ZZZZ</name>
<dbReference type="SUPFAM" id="SSF52540">
    <property type="entry name" value="P-loop containing nucleoside triphosphate hydrolases"/>
    <property type="match status" value="1"/>
</dbReference>
<accession>A0A0F9B5N6</accession>
<proteinExistence type="predicted"/>
<feature type="domain" description="Helicase/UvrB N-terminal" evidence="1">
    <location>
        <begin position="4"/>
        <end position="75"/>
    </location>
</feature>
<sequence length="97" mass="10423">MIPVLRDYQIADLEKLRLAFRAGARSVLYQAPTASGKTVLFAEIVRSAEAKGNPVWVVVHRQELVDQTSRALTALSVPHGIVAAGRFHAGNGVVSVC</sequence>